<evidence type="ECO:0000313" key="1">
    <source>
        <dbReference type="EMBL" id="JAS93033.1"/>
    </source>
</evidence>
<gene>
    <name evidence="1" type="ORF">g.11831</name>
</gene>
<dbReference type="EMBL" id="GECU01014673">
    <property type="protein sequence ID" value="JAS93033.1"/>
    <property type="molecule type" value="Transcribed_RNA"/>
</dbReference>
<protein>
    <submittedName>
        <fullName evidence="1">Uncharacterized protein</fullName>
    </submittedName>
</protein>
<dbReference type="AlphaFoldDB" id="A0A1B6J1J6"/>
<dbReference type="Gene3D" id="3.40.50.1820">
    <property type="entry name" value="alpha/beta hydrolase"/>
    <property type="match status" value="1"/>
</dbReference>
<organism evidence="1">
    <name type="scientific">Homalodisca liturata</name>
    <dbReference type="NCBI Taxonomy" id="320908"/>
    <lineage>
        <taxon>Eukaryota</taxon>
        <taxon>Metazoa</taxon>
        <taxon>Ecdysozoa</taxon>
        <taxon>Arthropoda</taxon>
        <taxon>Hexapoda</taxon>
        <taxon>Insecta</taxon>
        <taxon>Pterygota</taxon>
        <taxon>Neoptera</taxon>
        <taxon>Paraneoptera</taxon>
        <taxon>Hemiptera</taxon>
        <taxon>Auchenorrhyncha</taxon>
        <taxon>Membracoidea</taxon>
        <taxon>Cicadellidae</taxon>
        <taxon>Cicadellinae</taxon>
        <taxon>Proconiini</taxon>
        <taxon>Homalodisca</taxon>
    </lineage>
</organism>
<name>A0A1B6J1J6_9HEMI</name>
<reference evidence="1" key="1">
    <citation type="submission" date="2015-11" db="EMBL/GenBank/DDBJ databases">
        <title>De novo transcriptome assembly of four potential Pierce s Disease insect vectors from Arizona vineyards.</title>
        <authorList>
            <person name="Tassone E.E."/>
        </authorList>
    </citation>
    <scope>NUCLEOTIDE SEQUENCE</scope>
</reference>
<proteinExistence type="predicted"/>
<dbReference type="InterPro" id="IPR029058">
    <property type="entry name" value="AB_hydrolase_fold"/>
</dbReference>
<accession>A0A1B6J1J6</accession>
<dbReference type="SUPFAM" id="SSF53474">
    <property type="entry name" value="alpha/beta-Hydrolases"/>
    <property type="match status" value="1"/>
</dbReference>
<sequence length="180" mass="19598">MWVSCSHGRAYEYYSQVLRRNCTIWGRVASLTRQILNAGTLGMLEPLFSSIKRCDADSCIPLGLETPEFKARGVFAATTHKSSPYCETNFDVNSRILKEIRDEIDETTSKITDTVRGVVSRGKAVATGAVDKGKAVASGLTGKLGGIVRFGKKDNGDDDDDVDDDAIVVDEDEIAEDCLI</sequence>